<comment type="subcellular location">
    <subcellularLocation>
        <location evidence="1 6">Cytoplasm</location>
        <location evidence="1 6">Cytosol</location>
    </subcellularLocation>
</comment>
<organism evidence="7 8">
    <name type="scientific">Ferrimonas lipolytica</name>
    <dbReference type="NCBI Taxonomy" id="2724191"/>
    <lineage>
        <taxon>Bacteria</taxon>
        <taxon>Pseudomonadati</taxon>
        <taxon>Pseudomonadota</taxon>
        <taxon>Gammaproteobacteria</taxon>
        <taxon>Alteromonadales</taxon>
        <taxon>Ferrimonadaceae</taxon>
        <taxon>Ferrimonas</taxon>
    </lineage>
</organism>
<keyword evidence="4 6" id="KW-1005">Bacterial flagellum biogenesis</keyword>
<name>A0A6H1UDY0_9GAMM</name>
<evidence type="ECO:0000256" key="1">
    <source>
        <dbReference type="ARBA" id="ARBA00004514"/>
    </source>
</evidence>
<keyword evidence="7" id="KW-0282">Flagellum</keyword>
<keyword evidence="8" id="KW-1185">Reference proteome</keyword>
<protein>
    <recommendedName>
        <fullName evidence="6">Flagellar secretion chaperone FliS</fullName>
    </recommendedName>
</protein>
<sequence>MFTNNDPFAAYQQSSVEARAASANQHDLVRMLLEACLDELTKIEGHIDNRRIAEKGASVDKCLNIIMGMDAMLDMENGGELAANLHQLYDFCHRQLLSASINSDTTKLAPIVQVITDINDGWQHFE</sequence>
<dbReference type="GO" id="GO:0044780">
    <property type="term" value="P:bacterial-type flagellum assembly"/>
    <property type="evidence" value="ECO:0007669"/>
    <property type="project" value="InterPro"/>
</dbReference>
<evidence type="ECO:0000256" key="5">
    <source>
        <dbReference type="ARBA" id="ARBA00023186"/>
    </source>
</evidence>
<dbReference type="CDD" id="cd16098">
    <property type="entry name" value="FliS"/>
    <property type="match status" value="1"/>
</dbReference>
<evidence type="ECO:0000256" key="2">
    <source>
        <dbReference type="ARBA" id="ARBA00008787"/>
    </source>
</evidence>
<dbReference type="Gene3D" id="1.20.120.340">
    <property type="entry name" value="Flagellar protein FliS"/>
    <property type="match status" value="1"/>
</dbReference>
<keyword evidence="3 6" id="KW-0963">Cytoplasm</keyword>
<evidence type="ECO:0000313" key="7">
    <source>
        <dbReference type="EMBL" id="QIZ76800.1"/>
    </source>
</evidence>
<dbReference type="PIRSF" id="PIRSF039090">
    <property type="entry name" value="Flis"/>
    <property type="match status" value="1"/>
</dbReference>
<evidence type="ECO:0000256" key="3">
    <source>
        <dbReference type="ARBA" id="ARBA00022490"/>
    </source>
</evidence>
<dbReference type="InterPro" id="IPR003713">
    <property type="entry name" value="FliS"/>
</dbReference>
<dbReference type="Pfam" id="PF02561">
    <property type="entry name" value="FliS"/>
    <property type="match status" value="1"/>
</dbReference>
<keyword evidence="7" id="KW-0969">Cilium</keyword>
<dbReference type="PANTHER" id="PTHR34773:SF1">
    <property type="entry name" value="FLAGELLAR SECRETION CHAPERONE FLIS"/>
    <property type="match status" value="1"/>
</dbReference>
<reference evidence="7 8" key="1">
    <citation type="submission" date="2020-04" db="EMBL/GenBank/DDBJ databases">
        <title>Ferrimonas sp. S7 isolated from sea water.</title>
        <authorList>
            <person name="Bae S.S."/>
            <person name="Baek K."/>
        </authorList>
    </citation>
    <scope>NUCLEOTIDE SEQUENCE [LARGE SCALE GENOMIC DNA]</scope>
    <source>
        <strain evidence="7 8">S7</strain>
    </source>
</reference>
<dbReference type="AlphaFoldDB" id="A0A6H1UDY0"/>
<keyword evidence="7" id="KW-0966">Cell projection</keyword>
<dbReference type="SUPFAM" id="SSF101116">
    <property type="entry name" value="Flagellar export chaperone FliS"/>
    <property type="match status" value="1"/>
</dbReference>
<dbReference type="RefSeq" id="WP_168660061.1">
    <property type="nucleotide sequence ID" value="NZ_CP051180.1"/>
</dbReference>
<comment type="similarity">
    <text evidence="2 6">Belongs to the FliS family.</text>
</comment>
<keyword evidence="5" id="KW-0143">Chaperone</keyword>
<dbReference type="KEGG" id="fes:HER31_07870"/>
<evidence type="ECO:0000256" key="6">
    <source>
        <dbReference type="PIRNR" id="PIRNR039090"/>
    </source>
</evidence>
<dbReference type="GO" id="GO:0071973">
    <property type="term" value="P:bacterial-type flagellum-dependent cell motility"/>
    <property type="evidence" value="ECO:0007669"/>
    <property type="project" value="TreeGrafter"/>
</dbReference>
<dbReference type="PANTHER" id="PTHR34773">
    <property type="entry name" value="FLAGELLAR SECRETION CHAPERONE FLIS"/>
    <property type="match status" value="1"/>
</dbReference>
<dbReference type="Proteomes" id="UP000501602">
    <property type="component" value="Chromosome"/>
</dbReference>
<dbReference type="GO" id="GO:0005829">
    <property type="term" value="C:cytosol"/>
    <property type="evidence" value="ECO:0007669"/>
    <property type="project" value="UniProtKB-SubCell"/>
</dbReference>
<dbReference type="NCBIfam" id="TIGR00208">
    <property type="entry name" value="fliS"/>
    <property type="match status" value="1"/>
</dbReference>
<dbReference type="EMBL" id="CP051180">
    <property type="protein sequence ID" value="QIZ76800.1"/>
    <property type="molecule type" value="Genomic_DNA"/>
</dbReference>
<dbReference type="InterPro" id="IPR036584">
    <property type="entry name" value="FliS_sf"/>
</dbReference>
<evidence type="ECO:0000256" key="4">
    <source>
        <dbReference type="ARBA" id="ARBA00022795"/>
    </source>
</evidence>
<gene>
    <name evidence="7" type="primary">fliS</name>
    <name evidence="7" type="ORF">HER31_07870</name>
</gene>
<evidence type="ECO:0000313" key="8">
    <source>
        <dbReference type="Proteomes" id="UP000501602"/>
    </source>
</evidence>
<proteinExistence type="inferred from homology"/>
<accession>A0A6H1UDY0</accession>